<evidence type="ECO:0000256" key="1">
    <source>
        <dbReference type="SAM" id="SignalP"/>
    </source>
</evidence>
<feature type="signal peptide" evidence="1">
    <location>
        <begin position="1"/>
        <end position="23"/>
    </location>
</feature>
<evidence type="ECO:0008006" key="4">
    <source>
        <dbReference type="Google" id="ProtNLM"/>
    </source>
</evidence>
<sequence length="146" mass="15435">MSELMTAAAVIAPFISTAATSFAGAVVQSAQTALADNAVERGRVLLGRVLRRDADDPPETEQDAAAATAIEELPPDEREMLETAVGEWLADGNDLSAESLHRHIRIAHHAGDRIDVRTYGDGSPAIGRLDTATFNYNPQPKQGGGS</sequence>
<proteinExistence type="predicted"/>
<keyword evidence="3" id="KW-1185">Reference proteome</keyword>
<protein>
    <recommendedName>
        <fullName evidence="4">RHIM domain-containing protein</fullName>
    </recommendedName>
</protein>
<keyword evidence="1" id="KW-0732">Signal</keyword>
<name>A0ABY6IFQ8_STRPE</name>
<reference evidence="2" key="1">
    <citation type="submission" date="2022-10" db="EMBL/GenBank/DDBJ databases">
        <title>Cytochrome P450 Catalyzes Benzene Ring Formation in the Biosynthesis of Trialkyl-Substituted Aromatic Polyketides.</title>
        <authorList>
            <person name="Zhao E."/>
            <person name="Ge H."/>
        </authorList>
    </citation>
    <scope>NUCLEOTIDE SEQUENCE</scope>
    <source>
        <strain evidence="2">NA0869</strain>
    </source>
</reference>
<dbReference type="Proteomes" id="UP001163878">
    <property type="component" value="Chromosome"/>
</dbReference>
<dbReference type="RefSeq" id="WP_264249122.1">
    <property type="nucleotide sequence ID" value="NZ_CP107567.1"/>
</dbReference>
<evidence type="ECO:0000313" key="3">
    <source>
        <dbReference type="Proteomes" id="UP001163878"/>
    </source>
</evidence>
<evidence type="ECO:0000313" key="2">
    <source>
        <dbReference type="EMBL" id="UYQ65823.1"/>
    </source>
</evidence>
<organism evidence="2 3">
    <name type="scientific">Streptomyces peucetius</name>
    <dbReference type="NCBI Taxonomy" id="1950"/>
    <lineage>
        <taxon>Bacteria</taxon>
        <taxon>Bacillati</taxon>
        <taxon>Actinomycetota</taxon>
        <taxon>Actinomycetes</taxon>
        <taxon>Kitasatosporales</taxon>
        <taxon>Streptomycetaceae</taxon>
        <taxon>Streptomyces</taxon>
    </lineage>
</organism>
<feature type="chain" id="PRO_5046761812" description="RHIM domain-containing protein" evidence="1">
    <location>
        <begin position="24"/>
        <end position="146"/>
    </location>
</feature>
<accession>A0ABY6IFQ8</accession>
<gene>
    <name evidence="2" type="ORF">OGH68_33135</name>
</gene>
<dbReference type="EMBL" id="CP107567">
    <property type="protein sequence ID" value="UYQ65823.1"/>
    <property type="molecule type" value="Genomic_DNA"/>
</dbReference>